<dbReference type="CDD" id="cd06222">
    <property type="entry name" value="RNase_H_like"/>
    <property type="match status" value="1"/>
</dbReference>
<dbReference type="InterPro" id="IPR002156">
    <property type="entry name" value="RNaseH_domain"/>
</dbReference>
<evidence type="ECO:0000313" key="4">
    <source>
        <dbReference type="Proteomes" id="UP000489600"/>
    </source>
</evidence>
<dbReference type="AlphaFoldDB" id="A0A565C5U4"/>
<feature type="domain" description="RNase H type-1" evidence="2">
    <location>
        <begin position="43"/>
        <end position="132"/>
    </location>
</feature>
<name>A0A565C5U4_9BRAS</name>
<dbReference type="PANTHER" id="PTHR47074:SF48">
    <property type="entry name" value="POLYNUCLEOTIDYL TRANSFERASE, RIBONUCLEASE H-LIKE SUPERFAMILY PROTEIN"/>
    <property type="match status" value="1"/>
</dbReference>
<dbReference type="EMBL" id="CABITT030000006">
    <property type="protein sequence ID" value="VVB09044.1"/>
    <property type="molecule type" value="Genomic_DNA"/>
</dbReference>
<dbReference type="InterPro" id="IPR036397">
    <property type="entry name" value="RNaseH_sf"/>
</dbReference>
<dbReference type="GO" id="GO:0004523">
    <property type="term" value="F:RNA-DNA hybrid ribonuclease activity"/>
    <property type="evidence" value="ECO:0007669"/>
    <property type="project" value="InterPro"/>
</dbReference>
<dbReference type="InterPro" id="IPR052929">
    <property type="entry name" value="RNase_H-like_EbsB-rel"/>
</dbReference>
<evidence type="ECO:0000259" key="2">
    <source>
        <dbReference type="Pfam" id="PF13456"/>
    </source>
</evidence>
<keyword evidence="4" id="KW-1185">Reference proteome</keyword>
<evidence type="ECO:0000313" key="3">
    <source>
        <dbReference type="EMBL" id="VVB09044.1"/>
    </source>
</evidence>
<feature type="region of interest" description="Disordered" evidence="1">
    <location>
        <begin position="1"/>
        <end position="37"/>
    </location>
</feature>
<gene>
    <name evidence="3" type="ORF">ANE_LOCUS19488</name>
</gene>
<comment type="caution">
    <text evidence="3">The sequence shown here is derived from an EMBL/GenBank/DDBJ whole genome shotgun (WGS) entry which is preliminary data.</text>
</comment>
<dbReference type="Proteomes" id="UP000489600">
    <property type="component" value="Unassembled WGS sequence"/>
</dbReference>
<dbReference type="PANTHER" id="PTHR47074">
    <property type="entry name" value="BNAC02G40300D PROTEIN"/>
    <property type="match status" value="1"/>
</dbReference>
<evidence type="ECO:0000256" key="1">
    <source>
        <dbReference type="SAM" id="MobiDB-lite"/>
    </source>
</evidence>
<sequence>MAREDAGEWVLNHKEEEKRTTHNQPQQRAQQWIPPPQDSLKCNVDGAWSKDGQLSRLGWVLRDHKGMVRWIGVKACPKIRTILDTEAEALRWVMLMVKSLGYDNVLFETDSKTLVQTLKDIRNWPSLQPCYKTLKG</sequence>
<protein>
    <recommendedName>
        <fullName evidence="2">RNase H type-1 domain-containing protein</fullName>
    </recommendedName>
</protein>
<dbReference type="InterPro" id="IPR044730">
    <property type="entry name" value="RNase_H-like_dom_plant"/>
</dbReference>
<proteinExistence type="predicted"/>
<dbReference type="Gene3D" id="3.30.420.10">
    <property type="entry name" value="Ribonuclease H-like superfamily/Ribonuclease H"/>
    <property type="match status" value="1"/>
</dbReference>
<dbReference type="OrthoDB" id="1021825at2759"/>
<dbReference type="GO" id="GO:0003676">
    <property type="term" value="F:nucleic acid binding"/>
    <property type="evidence" value="ECO:0007669"/>
    <property type="project" value="InterPro"/>
</dbReference>
<feature type="compositionally biased region" description="Basic and acidic residues" evidence="1">
    <location>
        <begin position="1"/>
        <end position="20"/>
    </location>
</feature>
<dbReference type="Pfam" id="PF13456">
    <property type="entry name" value="RVT_3"/>
    <property type="match status" value="1"/>
</dbReference>
<organism evidence="3 4">
    <name type="scientific">Arabis nemorensis</name>
    <dbReference type="NCBI Taxonomy" id="586526"/>
    <lineage>
        <taxon>Eukaryota</taxon>
        <taxon>Viridiplantae</taxon>
        <taxon>Streptophyta</taxon>
        <taxon>Embryophyta</taxon>
        <taxon>Tracheophyta</taxon>
        <taxon>Spermatophyta</taxon>
        <taxon>Magnoliopsida</taxon>
        <taxon>eudicotyledons</taxon>
        <taxon>Gunneridae</taxon>
        <taxon>Pentapetalae</taxon>
        <taxon>rosids</taxon>
        <taxon>malvids</taxon>
        <taxon>Brassicales</taxon>
        <taxon>Brassicaceae</taxon>
        <taxon>Arabideae</taxon>
        <taxon>Arabis</taxon>
    </lineage>
</organism>
<dbReference type="InterPro" id="IPR012337">
    <property type="entry name" value="RNaseH-like_sf"/>
</dbReference>
<reference evidence="3" key="1">
    <citation type="submission" date="2019-07" db="EMBL/GenBank/DDBJ databases">
        <authorList>
            <person name="Dittberner H."/>
        </authorList>
    </citation>
    <scope>NUCLEOTIDE SEQUENCE [LARGE SCALE GENOMIC DNA]</scope>
</reference>
<accession>A0A565C5U4</accession>
<dbReference type="SUPFAM" id="SSF53098">
    <property type="entry name" value="Ribonuclease H-like"/>
    <property type="match status" value="1"/>
</dbReference>